<accession>V5YTE2</accession>
<evidence type="ECO:0000313" key="1">
    <source>
        <dbReference type="EMBL" id="BAO20647.1"/>
    </source>
</evidence>
<dbReference type="Proteomes" id="UP000201835">
    <property type="component" value="Segment"/>
</dbReference>
<organism evidence="1 2">
    <name type="scientific">Pseudomonas phage PPpW-3</name>
    <dbReference type="NCBI Taxonomy" id="1279082"/>
    <lineage>
        <taxon>Viruses</taxon>
        <taxon>Duplodnaviria</taxon>
        <taxon>Heunggongvirae</taxon>
        <taxon>Uroviricota</taxon>
        <taxon>Caudoviricetes</taxon>
        <taxon>Hiroshimavirus</taxon>
        <taxon>Hiroshimavirus PPpW3</taxon>
    </lineage>
</organism>
<dbReference type="RefSeq" id="YP_008873223.1">
    <property type="nucleotide sequence ID" value="NC_023006.1"/>
</dbReference>
<proteinExistence type="predicted"/>
<name>V5YTE2_9CAUD</name>
<keyword evidence="2" id="KW-1185">Reference proteome</keyword>
<dbReference type="GeneID" id="17825090"/>
<dbReference type="Gene3D" id="1.10.10.60">
    <property type="entry name" value="Homeodomain-like"/>
    <property type="match status" value="1"/>
</dbReference>
<evidence type="ECO:0000313" key="2">
    <source>
        <dbReference type="Proteomes" id="UP000201835"/>
    </source>
</evidence>
<reference evidence="1 2" key="1">
    <citation type="journal article" date="2015" name="J Appl Environ Microbiol">
        <title>Complete Genome Sequence Analysis of Two Pseudomonas plecoglossicida Phages, Potential Therapeutic Agents.</title>
        <authorList>
            <person name="Kawato Y."/>
            <person name="Yasuike M."/>
            <person name="Nakamura Y."/>
            <person name="Shigenobu Y."/>
            <person name="Fujiwara A."/>
            <person name="Sano M."/>
            <person name="Nakai T."/>
        </authorList>
    </citation>
    <scope>NUCLEOTIDE SEQUENCE [LARGE SCALE GENOMIC DNA]</scope>
</reference>
<sequence>MTHPIATKAITDLYDAGESMAAIARALGVSSEVVRYRLKSAGMKPRARRANVTKEAVRRLREHMPALVAMKQFMEASRRDLISRMGDTPGPKTLDRLGTINDFIHTLEEVTA</sequence>
<evidence type="ECO:0008006" key="3">
    <source>
        <dbReference type="Google" id="ProtNLM"/>
    </source>
</evidence>
<protein>
    <recommendedName>
        <fullName evidence="3">Resolvase HTH domain-containing protein</fullName>
    </recommendedName>
</protein>
<dbReference type="KEGG" id="vg:17825090"/>
<dbReference type="EMBL" id="AB775548">
    <property type="protein sequence ID" value="BAO20647.1"/>
    <property type="molecule type" value="Genomic_DNA"/>
</dbReference>